<sequence length="71" mass="8056">MFVGAVKHSRGYFPLDDIDQMYTNLSWGYSYFNAGNQYTHCDAIYLSSFDEHTLSELAVLGIPIFNVCHNG</sequence>
<reference evidence="2" key="1">
    <citation type="journal article" date="2019" name="Int. J. Syst. Evol. Microbiol.">
        <title>The Global Catalogue of Microorganisms (GCM) 10K type strain sequencing project: providing services to taxonomists for standard genome sequencing and annotation.</title>
        <authorList>
            <consortium name="The Broad Institute Genomics Platform"/>
            <consortium name="The Broad Institute Genome Sequencing Center for Infectious Disease"/>
            <person name="Wu L."/>
            <person name="Ma J."/>
        </authorList>
    </citation>
    <scope>NUCLEOTIDE SEQUENCE [LARGE SCALE GENOMIC DNA]</scope>
    <source>
        <strain evidence="2">JCM 32304</strain>
    </source>
</reference>
<dbReference type="Proteomes" id="UP000654367">
    <property type="component" value="Unassembled WGS sequence"/>
</dbReference>
<comment type="caution">
    <text evidence="1">The sequence shown here is derived from an EMBL/GenBank/DDBJ whole genome shotgun (WGS) entry which is preliminary data.</text>
</comment>
<keyword evidence="2" id="KW-1185">Reference proteome</keyword>
<evidence type="ECO:0000313" key="1">
    <source>
        <dbReference type="EMBL" id="GGP68414.1"/>
    </source>
</evidence>
<organism evidence="1 2">
    <name type="scientific">Shewanella saliphila</name>
    <dbReference type="NCBI Taxonomy" id="2282698"/>
    <lineage>
        <taxon>Bacteria</taxon>
        <taxon>Pseudomonadati</taxon>
        <taxon>Pseudomonadota</taxon>
        <taxon>Gammaproteobacteria</taxon>
        <taxon>Alteromonadales</taxon>
        <taxon>Shewanellaceae</taxon>
        <taxon>Shewanella</taxon>
    </lineage>
</organism>
<proteinExistence type="predicted"/>
<gene>
    <name evidence="1" type="ORF">GCM10009409_36690</name>
</gene>
<accession>A0ABQ2QB81</accession>
<dbReference type="EMBL" id="BMQV01000059">
    <property type="protein sequence ID" value="GGP68414.1"/>
    <property type="molecule type" value="Genomic_DNA"/>
</dbReference>
<name>A0ABQ2QB81_9GAMM</name>
<protein>
    <submittedName>
        <fullName evidence="1">Uncharacterized protein</fullName>
    </submittedName>
</protein>
<evidence type="ECO:0000313" key="2">
    <source>
        <dbReference type="Proteomes" id="UP000654367"/>
    </source>
</evidence>